<dbReference type="Proteomes" id="UP001065549">
    <property type="component" value="Unassembled WGS sequence"/>
</dbReference>
<evidence type="ECO:0000256" key="1">
    <source>
        <dbReference type="SAM" id="SignalP"/>
    </source>
</evidence>
<dbReference type="PANTHER" id="PTHR11559">
    <property type="entry name" value="CARBOXYLESTERASE"/>
    <property type="match status" value="1"/>
</dbReference>
<dbReference type="Gene3D" id="3.40.50.1820">
    <property type="entry name" value="alpha/beta hydrolase"/>
    <property type="match status" value="1"/>
</dbReference>
<keyword evidence="4" id="KW-1185">Reference proteome</keyword>
<evidence type="ECO:0000259" key="2">
    <source>
        <dbReference type="Pfam" id="PF00135"/>
    </source>
</evidence>
<organism evidence="3 4">
    <name type="scientific">Hominibacterium faecale</name>
    <dbReference type="NCBI Taxonomy" id="2839743"/>
    <lineage>
        <taxon>Bacteria</taxon>
        <taxon>Bacillati</taxon>
        <taxon>Bacillota</taxon>
        <taxon>Clostridia</taxon>
        <taxon>Peptostreptococcales</taxon>
        <taxon>Anaerovoracaceae</taxon>
        <taxon>Hominibacterium</taxon>
    </lineage>
</organism>
<dbReference type="InterPro" id="IPR002018">
    <property type="entry name" value="CarbesteraseB"/>
</dbReference>
<name>A0A9J6QMX2_9FIRM</name>
<evidence type="ECO:0000313" key="4">
    <source>
        <dbReference type="Proteomes" id="UP001065549"/>
    </source>
</evidence>
<comment type="caution">
    <text evidence="3">The sequence shown here is derived from an EMBL/GenBank/DDBJ whole genome shotgun (WGS) entry which is preliminary data.</text>
</comment>
<feature type="signal peptide" evidence="1">
    <location>
        <begin position="1"/>
        <end position="22"/>
    </location>
</feature>
<dbReference type="EMBL" id="JAOSHN010000003">
    <property type="protein sequence ID" value="MCU7378521.1"/>
    <property type="molecule type" value="Genomic_DNA"/>
</dbReference>
<accession>A0A9J6QMX2</accession>
<feature type="chain" id="PRO_5039911370" evidence="1">
    <location>
        <begin position="23"/>
        <end position="561"/>
    </location>
</feature>
<dbReference type="SUPFAM" id="SSF53474">
    <property type="entry name" value="alpha/beta-Hydrolases"/>
    <property type="match status" value="1"/>
</dbReference>
<proteinExistence type="predicted"/>
<protein>
    <submittedName>
        <fullName evidence="3">Carboxylesterase family protein</fullName>
    </submittedName>
</protein>
<gene>
    <name evidence="3" type="ORF">OBO34_09130</name>
</gene>
<feature type="domain" description="Carboxylesterase type B" evidence="2">
    <location>
        <begin position="39"/>
        <end position="538"/>
    </location>
</feature>
<evidence type="ECO:0000313" key="3">
    <source>
        <dbReference type="EMBL" id="MCU7378521.1"/>
    </source>
</evidence>
<sequence>MKRKALLASIMALLLAVCISFAGCGSTDKDSAEKTKDVKVTAPTGTYIGQENNGVAEFKGIRYGEFAPFKPAADVTTTEDDQIEATEFGKNCIQPYDEVEVASQDPCSQDCLFLNVWTKDVATKDKPVIMFIHGGSCIWGGTSDPTYDGEYFVRNLAENEDCVFITINYRLSILGSLDLSGLEGYTDDYASAINLSKLDQTQALKWINQNIEAWGGDTENVTIMGQSAGGGAVEMLMADTDTHKYFNRAVINSGSQSREALSKEKVKSNSEKVFKILGVKSIEELTALTDKQISDKMTKITDELGEAHPGLKCADGKIISETWWEDLQNGAAKDIDLLIGGTNGEEDWNSIDWDNSISKPIKDPDTIKKCMEDIDDARADTYGRFYALDQKGFYDGYLAMGDDKVKQAQDLFNDVYFNYPTHLIAEVQAKHNKNTYLYNWEYAPDMNSVLDYNGDAAEVSPWGRALHCMDLCFEFGTKEGYPEMTGDPKEMSDDMIAQAREMLYSFAKIGNPSNDLIGEWKPFDNDQMYSMVITKDAKWDCKANYRRDIIDYMKKLTPYGM</sequence>
<dbReference type="RefSeq" id="WP_253019931.1">
    <property type="nucleotide sequence ID" value="NZ_JAOSHN010000003.1"/>
</dbReference>
<dbReference type="InterPro" id="IPR029058">
    <property type="entry name" value="AB_hydrolase_fold"/>
</dbReference>
<dbReference type="Pfam" id="PF00135">
    <property type="entry name" value="COesterase"/>
    <property type="match status" value="1"/>
</dbReference>
<dbReference type="AlphaFoldDB" id="A0A9J6QMX2"/>
<dbReference type="PROSITE" id="PS51257">
    <property type="entry name" value="PROKAR_LIPOPROTEIN"/>
    <property type="match status" value="1"/>
</dbReference>
<reference evidence="3" key="1">
    <citation type="submission" date="2022-09" db="EMBL/GenBank/DDBJ databases">
        <title>Culturomic study of gut microbiota in children with autism spectrum disorder.</title>
        <authorList>
            <person name="Efimov B.A."/>
            <person name="Chaplin A.V."/>
            <person name="Sokolova S.R."/>
            <person name="Pikina A.P."/>
            <person name="Korzhanova M."/>
            <person name="Belova V."/>
            <person name="Korostin D."/>
        </authorList>
    </citation>
    <scope>NUCLEOTIDE SEQUENCE</scope>
    <source>
        <strain evidence="3">ASD5510</strain>
    </source>
</reference>
<keyword evidence="1" id="KW-0732">Signal</keyword>
<dbReference type="InterPro" id="IPR050309">
    <property type="entry name" value="Type-B_Carboxylest/Lipase"/>
</dbReference>